<evidence type="ECO:0000313" key="2">
    <source>
        <dbReference type="EMBL" id="KAF9967666.1"/>
    </source>
</evidence>
<proteinExistence type="predicted"/>
<evidence type="ECO:0000313" key="3">
    <source>
        <dbReference type="Proteomes" id="UP000738359"/>
    </source>
</evidence>
<accession>A0A9P6M6F8</accession>
<dbReference type="AlphaFoldDB" id="A0A9P6M6F8"/>
<sequence>MAITMSLQTPHLTQDRRASLPHLNIHSTGPASSSLSASPRPKSKNRFLTDEERAAFIVASSTRRPSLHQHFSSPTLSSPPSASYSSSSSSSSLSSAASSPGGVNANSHPTMCTTGDTGSNSSSAPASAISPILNPFQWTSDLRQYIMTDIGPQPSNSEMPTLRSQSHLVRQRSCSKISATCLSVSGAGGAPGSVPASAMAESLSTTAPAYVRRPSLTDLCTIPQDEVLPPMDVPLEKRFAHEEWDDEDD</sequence>
<evidence type="ECO:0000256" key="1">
    <source>
        <dbReference type="SAM" id="MobiDB-lite"/>
    </source>
</evidence>
<gene>
    <name evidence="2" type="ORF">BGZ70_008718</name>
</gene>
<feature type="compositionally biased region" description="Polar residues" evidence="1">
    <location>
        <begin position="104"/>
        <end position="118"/>
    </location>
</feature>
<feature type="compositionally biased region" description="Low complexity" evidence="1">
    <location>
        <begin position="72"/>
        <end position="100"/>
    </location>
</feature>
<keyword evidence="3" id="KW-1185">Reference proteome</keyword>
<organism evidence="2 3">
    <name type="scientific">Mortierella alpina</name>
    <name type="common">Oleaginous fungus</name>
    <name type="synonym">Mortierella renispora</name>
    <dbReference type="NCBI Taxonomy" id="64518"/>
    <lineage>
        <taxon>Eukaryota</taxon>
        <taxon>Fungi</taxon>
        <taxon>Fungi incertae sedis</taxon>
        <taxon>Mucoromycota</taxon>
        <taxon>Mortierellomycotina</taxon>
        <taxon>Mortierellomycetes</taxon>
        <taxon>Mortierellales</taxon>
        <taxon>Mortierellaceae</taxon>
        <taxon>Mortierella</taxon>
    </lineage>
</organism>
<protein>
    <submittedName>
        <fullName evidence="2">Uncharacterized protein</fullName>
    </submittedName>
</protein>
<dbReference type="OrthoDB" id="2384808at2759"/>
<feature type="compositionally biased region" description="Low complexity" evidence="1">
    <location>
        <begin position="30"/>
        <end position="40"/>
    </location>
</feature>
<dbReference type="EMBL" id="JAAAHY010000065">
    <property type="protein sequence ID" value="KAF9967666.1"/>
    <property type="molecule type" value="Genomic_DNA"/>
</dbReference>
<dbReference type="Proteomes" id="UP000738359">
    <property type="component" value="Unassembled WGS sequence"/>
</dbReference>
<reference evidence="2" key="1">
    <citation type="journal article" date="2020" name="Fungal Divers.">
        <title>Resolving the Mortierellaceae phylogeny through synthesis of multi-gene phylogenetics and phylogenomics.</title>
        <authorList>
            <person name="Vandepol N."/>
            <person name="Liber J."/>
            <person name="Desiro A."/>
            <person name="Na H."/>
            <person name="Kennedy M."/>
            <person name="Barry K."/>
            <person name="Grigoriev I.V."/>
            <person name="Miller A.N."/>
            <person name="O'Donnell K."/>
            <person name="Stajich J.E."/>
            <person name="Bonito G."/>
        </authorList>
    </citation>
    <scope>NUCLEOTIDE SEQUENCE</scope>
    <source>
        <strain evidence="2">CK1249</strain>
    </source>
</reference>
<comment type="caution">
    <text evidence="2">The sequence shown here is derived from an EMBL/GenBank/DDBJ whole genome shotgun (WGS) entry which is preliminary data.</text>
</comment>
<feature type="region of interest" description="Disordered" evidence="1">
    <location>
        <begin position="22"/>
        <end position="126"/>
    </location>
</feature>
<name>A0A9P6M6F8_MORAP</name>